<dbReference type="Gene3D" id="3.30.450.40">
    <property type="match status" value="1"/>
</dbReference>
<dbReference type="PANTHER" id="PTHR44329:SF214">
    <property type="entry name" value="PROTEIN KINASE DOMAIN-CONTAINING PROTEIN"/>
    <property type="match status" value="1"/>
</dbReference>
<dbReference type="PROSITE" id="PS00107">
    <property type="entry name" value="PROTEIN_KINASE_ATP"/>
    <property type="match status" value="1"/>
</dbReference>
<dbReference type="InterPro" id="IPR008266">
    <property type="entry name" value="Tyr_kinase_AS"/>
</dbReference>
<dbReference type="GO" id="GO:0005524">
    <property type="term" value="F:ATP binding"/>
    <property type="evidence" value="ECO:0007669"/>
    <property type="project" value="UniProtKB-UniRule"/>
</dbReference>
<dbReference type="PROSITE" id="PS50011">
    <property type="entry name" value="PROTEIN_KINASE_DOM"/>
    <property type="match status" value="1"/>
</dbReference>
<evidence type="ECO:0000256" key="2">
    <source>
        <dbReference type="PROSITE-ProRule" id="PRU10141"/>
    </source>
</evidence>
<dbReference type="Gene3D" id="3.30.200.20">
    <property type="entry name" value="Phosphorylase Kinase, domain 1"/>
    <property type="match status" value="1"/>
</dbReference>
<protein>
    <recommendedName>
        <fullName evidence="4">Protein kinase domain-containing protein</fullName>
    </recommendedName>
</protein>
<keyword evidence="6" id="KW-1185">Reference proteome</keyword>
<keyword evidence="1" id="KW-0675">Receptor</keyword>
<feature type="region of interest" description="Disordered" evidence="3">
    <location>
        <begin position="318"/>
        <end position="349"/>
    </location>
</feature>
<dbReference type="InterPro" id="IPR011009">
    <property type="entry name" value="Kinase-like_dom_sf"/>
</dbReference>
<sequence length="710" mass="77594">MGAPDIAEEQDRLSHLRSLATPKHGQTPSHFHDLAHLVCDIFSVPVGGVTMLESDLCLLPSYVGVDGPSVPRNSSFCPWTLLPAYPELMLIPDTLEDARFRDNPLVVKPPHMRFWAGVPLVAATGHRLGSLCISDTRPRDLDAESCNLLCNLAELAVRELERDTWLKSQAEKQQSPAFNVPLLRPLNTISEAVLFMDVSLPRWPILFANSAFAELTGMLRTSMINKNIWDAFEYKGKRGWDSMEAYAREGKEFVVKVLNTAGSTSQSLTLTFRPSSTDALDGRYPHVGIPGTVAMQGTPGCRYYFATVVLTAPTSQPALPSLPTTHNSGGSTSSSSQSPTNRGVSGPFGDDVVLGPMLGQGGYGRVYRGRWQGSVVAVKIIESMLKEGSAGPKQVEATVETQLAGGLVHPNIVRTFKYGTQQAKTSHLWSHYGGEVELDDDSPSFLETWVVMEHCDKGTLQAAIDQGWLRKKRSIVDGPPDMRAIHTTAQEIAAAMVFLHNKDILHGDLAGGNVLLCSSNVDGRCFIAKVADFGLARVLTSNNAKTQSCGTITHSAPERIMQGMLSKGSDVYSYGVLLWEMYMGQRPWGGVQAMSIIHQVAILKKTLTFAPGAPRKYEELAMDCLAFDYQARPSFEQVAKRLMAMSDLMLPGNQEDQDAAPVPPIRYRPSEWGIDASASRLMVRDKSLLAQDAEVRSLLAPLVQGSVRRQ</sequence>
<dbReference type="InterPro" id="IPR001245">
    <property type="entry name" value="Ser-Thr/Tyr_kinase_cat_dom"/>
</dbReference>
<reference evidence="5 6" key="1">
    <citation type="journal article" date="2024" name="Nat. Commun.">
        <title>Phylogenomics reveals the evolutionary origins of lichenization in chlorophyte algae.</title>
        <authorList>
            <person name="Puginier C."/>
            <person name="Libourel C."/>
            <person name="Otte J."/>
            <person name="Skaloud P."/>
            <person name="Haon M."/>
            <person name="Grisel S."/>
            <person name="Petersen M."/>
            <person name="Berrin J.G."/>
            <person name="Delaux P.M."/>
            <person name="Dal Grande F."/>
            <person name="Keller J."/>
        </authorList>
    </citation>
    <scope>NUCLEOTIDE SEQUENCE [LARGE SCALE GENOMIC DNA]</scope>
    <source>
        <strain evidence="5 6">SAG 2043</strain>
    </source>
</reference>
<dbReference type="InterPro" id="IPR051681">
    <property type="entry name" value="Ser/Thr_Kinases-Pseudokinases"/>
</dbReference>
<keyword evidence="2" id="KW-0067">ATP-binding</keyword>
<name>A0AAW1PCW8_9CHLO</name>
<dbReference type="SMART" id="SM00065">
    <property type="entry name" value="GAF"/>
    <property type="match status" value="1"/>
</dbReference>
<dbReference type="InterPro" id="IPR017441">
    <property type="entry name" value="Protein_kinase_ATP_BS"/>
</dbReference>
<dbReference type="SUPFAM" id="SSF55781">
    <property type="entry name" value="GAF domain-like"/>
    <property type="match status" value="1"/>
</dbReference>
<accession>A0AAW1PCW8</accession>
<dbReference type="Pfam" id="PF01590">
    <property type="entry name" value="GAF"/>
    <property type="match status" value="1"/>
</dbReference>
<dbReference type="InterPro" id="IPR000719">
    <property type="entry name" value="Prot_kinase_dom"/>
</dbReference>
<dbReference type="Proteomes" id="UP001489004">
    <property type="component" value="Unassembled WGS sequence"/>
</dbReference>
<feature type="compositionally biased region" description="Low complexity" evidence="3">
    <location>
        <begin position="323"/>
        <end position="341"/>
    </location>
</feature>
<dbReference type="Pfam" id="PF07714">
    <property type="entry name" value="PK_Tyr_Ser-Thr"/>
    <property type="match status" value="1"/>
</dbReference>
<dbReference type="InterPro" id="IPR029016">
    <property type="entry name" value="GAF-like_dom_sf"/>
</dbReference>
<evidence type="ECO:0000256" key="3">
    <source>
        <dbReference type="SAM" id="MobiDB-lite"/>
    </source>
</evidence>
<feature type="binding site" evidence="2">
    <location>
        <position position="379"/>
    </location>
    <ligand>
        <name>ATP</name>
        <dbReference type="ChEBI" id="CHEBI:30616"/>
    </ligand>
</feature>
<comment type="caution">
    <text evidence="5">The sequence shown here is derived from an EMBL/GenBank/DDBJ whole genome shotgun (WGS) entry which is preliminary data.</text>
</comment>
<dbReference type="GO" id="GO:0004674">
    <property type="term" value="F:protein serine/threonine kinase activity"/>
    <property type="evidence" value="ECO:0007669"/>
    <property type="project" value="TreeGrafter"/>
</dbReference>
<evidence type="ECO:0000313" key="5">
    <source>
        <dbReference type="EMBL" id="KAK9807645.1"/>
    </source>
</evidence>
<dbReference type="InterPro" id="IPR003018">
    <property type="entry name" value="GAF"/>
</dbReference>
<proteinExistence type="predicted"/>
<evidence type="ECO:0000256" key="1">
    <source>
        <dbReference type="ARBA" id="ARBA00023170"/>
    </source>
</evidence>
<dbReference type="PROSITE" id="PS00109">
    <property type="entry name" value="PROTEIN_KINASE_TYR"/>
    <property type="match status" value="1"/>
</dbReference>
<keyword evidence="2" id="KW-0547">Nucleotide-binding</keyword>
<dbReference type="SUPFAM" id="SSF56112">
    <property type="entry name" value="Protein kinase-like (PK-like)"/>
    <property type="match status" value="1"/>
</dbReference>
<dbReference type="EMBL" id="JALJOR010000012">
    <property type="protein sequence ID" value="KAK9807645.1"/>
    <property type="molecule type" value="Genomic_DNA"/>
</dbReference>
<evidence type="ECO:0000259" key="4">
    <source>
        <dbReference type="PROSITE" id="PS50011"/>
    </source>
</evidence>
<dbReference type="Gene3D" id="3.30.450.20">
    <property type="entry name" value="PAS domain"/>
    <property type="match status" value="1"/>
</dbReference>
<dbReference type="AlphaFoldDB" id="A0AAW1PCW8"/>
<organism evidence="5 6">
    <name type="scientific">[Myrmecia] bisecta</name>
    <dbReference type="NCBI Taxonomy" id="41462"/>
    <lineage>
        <taxon>Eukaryota</taxon>
        <taxon>Viridiplantae</taxon>
        <taxon>Chlorophyta</taxon>
        <taxon>core chlorophytes</taxon>
        <taxon>Trebouxiophyceae</taxon>
        <taxon>Trebouxiales</taxon>
        <taxon>Trebouxiaceae</taxon>
        <taxon>Myrmecia</taxon>
    </lineage>
</organism>
<gene>
    <name evidence="5" type="ORF">WJX72_005215</name>
</gene>
<feature type="domain" description="Protein kinase" evidence="4">
    <location>
        <begin position="352"/>
        <end position="650"/>
    </location>
</feature>
<dbReference type="Gene3D" id="1.10.510.10">
    <property type="entry name" value="Transferase(Phosphotransferase) domain 1"/>
    <property type="match status" value="1"/>
</dbReference>
<evidence type="ECO:0000313" key="6">
    <source>
        <dbReference type="Proteomes" id="UP001489004"/>
    </source>
</evidence>
<dbReference type="PANTHER" id="PTHR44329">
    <property type="entry name" value="SERINE/THREONINE-PROTEIN KINASE TNNI3K-RELATED"/>
    <property type="match status" value="1"/>
</dbReference>